<evidence type="ECO:0000256" key="2">
    <source>
        <dbReference type="ARBA" id="ARBA00022737"/>
    </source>
</evidence>
<feature type="region of interest" description="Disordered" evidence="4">
    <location>
        <begin position="328"/>
        <end position="363"/>
    </location>
</feature>
<dbReference type="Proteomes" id="UP001281761">
    <property type="component" value="Unassembled WGS sequence"/>
</dbReference>
<dbReference type="Pfam" id="PF07653">
    <property type="entry name" value="SH3_2"/>
    <property type="match status" value="1"/>
</dbReference>
<sequence length="665" mass="73382">MISSLNLMPFVDTMKSTFLQLQTFLRSISKAEEDYSQTLLTICSLQTTEQGEISDIFATFQHSFRSSIQTKFSSDIPRLLENISSFIESYSNTCTQLHNSYTTLQSNISEKLPGIKAERNAYIASTYKWKTAKASLDSLAANPDGSPLEFLTASQDFQDAEKMMKASEEKHSNLAKSIQEGDESYQNIISSIKKSLVKLEEERYSLIITTLKTISSSMIAHANSSITSLQQSIDTAESTLSENSLADSITSLLPRSFSELEDVLHLPPPDTITEPPQIEQEVQRPTDQTLPPNFSFFSNGNNPFETQQAGQATTSFFSQFDNTSSFFSNTVEPTQKSTVQSTETKPSSQPSAPISEPSPTTRQHRHIYSVLSNYTSQSNSDISLTKGEKVLAVTKNGKVVDKQGWLKVRTVNGKVGFAPSTYLKLHSVPQAPPKRDLDSAPPAPQQHVEHQPQQATDENLKTSSALLFDAWFEQARTSSEPKQTTPNKDQYLSIFGLDQSTPSSEKSEQKVQLDFPVASPISQDGAIVAGPSPAQPAKAKTPELKIDKVTTPEKKIQPKIEAKPKTPELKIDKVITPTTNASALSQSRDSLRSPSISAVSDHEEPEFYMPGYVNFAYNATTDVEVSVTRDEKVMCLRTPGTGWVFVEKEDGQMGYIPEGFVDIIG</sequence>
<evidence type="ECO:0000313" key="7">
    <source>
        <dbReference type="Proteomes" id="UP001281761"/>
    </source>
</evidence>
<dbReference type="SUPFAM" id="SSF103657">
    <property type="entry name" value="BAR/IMD domain-like"/>
    <property type="match status" value="1"/>
</dbReference>
<feature type="domain" description="SH3" evidence="5">
    <location>
        <begin position="363"/>
        <end position="428"/>
    </location>
</feature>
<gene>
    <name evidence="6" type="ORF">BLNAU_488</name>
</gene>
<keyword evidence="2" id="KW-0677">Repeat</keyword>
<feature type="region of interest" description="Disordered" evidence="4">
    <location>
        <begin position="428"/>
        <end position="458"/>
    </location>
</feature>
<dbReference type="SMART" id="SM00326">
    <property type="entry name" value="SH3"/>
    <property type="match status" value="2"/>
</dbReference>
<protein>
    <recommendedName>
        <fullName evidence="5">SH3 domain-containing protein</fullName>
    </recommendedName>
</protein>
<keyword evidence="1 3" id="KW-0728">SH3 domain</keyword>
<feature type="region of interest" description="Disordered" evidence="4">
    <location>
        <begin position="265"/>
        <end position="292"/>
    </location>
</feature>
<name>A0ABQ9YLD6_9EUKA</name>
<dbReference type="Gene3D" id="1.20.1270.60">
    <property type="entry name" value="Arfaptin homology (AH) domain/BAR domain"/>
    <property type="match status" value="1"/>
</dbReference>
<evidence type="ECO:0000256" key="1">
    <source>
        <dbReference type="ARBA" id="ARBA00022443"/>
    </source>
</evidence>
<dbReference type="InterPro" id="IPR036028">
    <property type="entry name" value="SH3-like_dom_sf"/>
</dbReference>
<dbReference type="InterPro" id="IPR051228">
    <property type="entry name" value="NADPH_Oxidase/PX-Domain"/>
</dbReference>
<dbReference type="CDD" id="cd00174">
    <property type="entry name" value="SH3"/>
    <property type="match status" value="1"/>
</dbReference>
<feature type="compositionally biased region" description="Polar residues" evidence="4">
    <location>
        <begin position="328"/>
        <end position="361"/>
    </location>
</feature>
<keyword evidence="7" id="KW-1185">Reference proteome</keyword>
<dbReference type="InterPro" id="IPR027267">
    <property type="entry name" value="AH/BAR_dom_sf"/>
</dbReference>
<accession>A0ABQ9YLD6</accession>
<dbReference type="PANTHER" id="PTHR15706:SF2">
    <property type="entry name" value="SH3 AND PX DOMAIN-CONTAINING PROTEIN 2A"/>
    <property type="match status" value="1"/>
</dbReference>
<evidence type="ECO:0000256" key="3">
    <source>
        <dbReference type="PROSITE-ProRule" id="PRU00192"/>
    </source>
</evidence>
<comment type="caution">
    <text evidence="6">The sequence shown here is derived from an EMBL/GenBank/DDBJ whole genome shotgun (WGS) entry which is preliminary data.</text>
</comment>
<dbReference type="SUPFAM" id="SSF50044">
    <property type="entry name" value="SH3-domain"/>
    <property type="match status" value="2"/>
</dbReference>
<proteinExistence type="predicted"/>
<dbReference type="EMBL" id="JARBJD010000002">
    <property type="protein sequence ID" value="KAK2964571.1"/>
    <property type="molecule type" value="Genomic_DNA"/>
</dbReference>
<dbReference type="PANTHER" id="PTHR15706">
    <property type="entry name" value="SH3 MULTIPLE DOMAIN"/>
    <property type="match status" value="1"/>
</dbReference>
<dbReference type="InterPro" id="IPR001452">
    <property type="entry name" value="SH3_domain"/>
</dbReference>
<evidence type="ECO:0000259" key="5">
    <source>
        <dbReference type="PROSITE" id="PS50002"/>
    </source>
</evidence>
<evidence type="ECO:0000313" key="6">
    <source>
        <dbReference type="EMBL" id="KAK2964571.1"/>
    </source>
</evidence>
<reference evidence="6 7" key="1">
    <citation type="journal article" date="2022" name="bioRxiv">
        <title>Genomics of Preaxostyla Flagellates Illuminates Evolutionary Transitions and the Path Towards Mitochondrial Loss.</title>
        <authorList>
            <person name="Novak L.V.F."/>
            <person name="Treitli S.C."/>
            <person name="Pyrih J."/>
            <person name="Halakuc P."/>
            <person name="Pipaliya S.V."/>
            <person name="Vacek V."/>
            <person name="Brzon O."/>
            <person name="Soukal P."/>
            <person name="Eme L."/>
            <person name="Dacks J.B."/>
            <person name="Karnkowska A."/>
            <person name="Elias M."/>
            <person name="Hampl V."/>
        </authorList>
    </citation>
    <scope>NUCLEOTIDE SEQUENCE [LARGE SCALE GENOMIC DNA]</scope>
    <source>
        <strain evidence="6">NAU3</strain>
        <tissue evidence="6">Gut</tissue>
    </source>
</reference>
<feature type="domain" description="SH3" evidence="5">
    <location>
        <begin position="606"/>
        <end position="665"/>
    </location>
</feature>
<dbReference type="Gene3D" id="2.30.30.40">
    <property type="entry name" value="SH3 Domains"/>
    <property type="match status" value="2"/>
</dbReference>
<evidence type="ECO:0000256" key="4">
    <source>
        <dbReference type="SAM" id="MobiDB-lite"/>
    </source>
</evidence>
<organism evidence="6 7">
    <name type="scientific">Blattamonas nauphoetae</name>
    <dbReference type="NCBI Taxonomy" id="2049346"/>
    <lineage>
        <taxon>Eukaryota</taxon>
        <taxon>Metamonada</taxon>
        <taxon>Preaxostyla</taxon>
        <taxon>Oxymonadida</taxon>
        <taxon>Blattamonas</taxon>
    </lineage>
</organism>
<dbReference type="PROSITE" id="PS50002">
    <property type="entry name" value="SH3"/>
    <property type="match status" value="2"/>
</dbReference>